<evidence type="ECO:0000256" key="2">
    <source>
        <dbReference type="SAM" id="SignalP"/>
    </source>
</evidence>
<dbReference type="RefSeq" id="WP_263125498.1">
    <property type="nucleotide sequence ID" value="NZ_CP106753.1"/>
</dbReference>
<dbReference type="Proteomes" id="UP001061302">
    <property type="component" value="Chromosome"/>
</dbReference>
<evidence type="ECO:0000313" key="4">
    <source>
        <dbReference type="Proteomes" id="UP001061302"/>
    </source>
</evidence>
<keyword evidence="4" id="KW-1185">Reference proteome</keyword>
<proteinExistence type="predicted"/>
<feature type="signal peptide" evidence="2">
    <location>
        <begin position="1"/>
        <end position="21"/>
    </location>
</feature>
<protein>
    <submittedName>
        <fullName evidence="3">OprO/OprP family phosphate-selective porin</fullName>
    </submittedName>
</protein>
<organism evidence="3 4">
    <name type="scientific">Chitiniphilus purpureus</name>
    <dbReference type="NCBI Taxonomy" id="2981137"/>
    <lineage>
        <taxon>Bacteria</taxon>
        <taxon>Pseudomonadati</taxon>
        <taxon>Pseudomonadota</taxon>
        <taxon>Betaproteobacteria</taxon>
        <taxon>Neisseriales</taxon>
        <taxon>Chitinibacteraceae</taxon>
        <taxon>Chitiniphilus</taxon>
    </lineage>
</organism>
<gene>
    <name evidence="3" type="ORF">N8I74_03285</name>
</gene>
<sequence length="474" mass="53006">MTFSKHWLGAGLAAWVGLAQAAPTTDELQQQIEALQRAVTALQQQLDATRRAETAVVPPQGGDILAAQTGAEPATKEDIDGLRSDLENYKYEQQRNRETKTALSTRALTIGGTVQARATYQDTGTRSGSSAVADDRHSSFDVSQATLNFSGSLYRDYAEGRNLDYRLAFAYAKNTPANNNSQFNVTDAYLRYSPFPTVTGLEEPKLTLTLGQQQIPFGLEAQVGEELRPVINSAQFLNNLGVGTRQIGLIVRGDYDPYVDYGFNYRAPLLEYAVGVVNGNGPNKSDDNSDKDWLARAAVTLPVDYNSWLRELKFGASYYKGSRNLTQTQGTTTSVARQGKSDRFGFDIYYNHDPYGFTYELAQGTDEQLTGPAVKSRGQYLTLFYTFGEQWVKSFRGQAKYDDWWPRSYQLFARWDQWDPNLDQADDRSTVSTAGFNVFFAETTKFQFNVSHTAYDEAGKDSENQYLAQFQFGF</sequence>
<name>A0ABY6DNV3_9NEIS</name>
<evidence type="ECO:0000256" key="1">
    <source>
        <dbReference type="SAM" id="Coils"/>
    </source>
</evidence>
<dbReference type="Gene3D" id="2.40.160.10">
    <property type="entry name" value="Porin"/>
    <property type="match status" value="1"/>
</dbReference>
<feature type="chain" id="PRO_5045268256" evidence="2">
    <location>
        <begin position="22"/>
        <end position="474"/>
    </location>
</feature>
<accession>A0ABY6DNV3</accession>
<keyword evidence="2" id="KW-0732">Signal</keyword>
<evidence type="ECO:0000313" key="3">
    <source>
        <dbReference type="EMBL" id="UXY16060.1"/>
    </source>
</evidence>
<dbReference type="EMBL" id="CP106753">
    <property type="protein sequence ID" value="UXY16060.1"/>
    <property type="molecule type" value="Genomic_DNA"/>
</dbReference>
<feature type="coiled-coil region" evidence="1">
    <location>
        <begin position="25"/>
        <end position="52"/>
    </location>
</feature>
<keyword evidence="1" id="KW-0175">Coiled coil</keyword>
<dbReference type="SUPFAM" id="SSF56935">
    <property type="entry name" value="Porins"/>
    <property type="match status" value="1"/>
</dbReference>
<dbReference type="InterPro" id="IPR023614">
    <property type="entry name" value="Porin_dom_sf"/>
</dbReference>
<reference evidence="3" key="1">
    <citation type="submission" date="2022-10" db="EMBL/GenBank/DDBJ databases">
        <title>Chitiniphilus purpureus sp. nov., a novel chitin-degrading bacterium isolated from crawfish pond sediment.</title>
        <authorList>
            <person name="Li K."/>
        </authorList>
    </citation>
    <scope>NUCLEOTIDE SEQUENCE</scope>
    <source>
        <strain evidence="3">CD1</strain>
    </source>
</reference>